<keyword evidence="4" id="KW-0560">Oxidoreductase</keyword>
<dbReference type="Gene3D" id="1.10.630.10">
    <property type="entry name" value="Cytochrome P450"/>
    <property type="match status" value="1"/>
</dbReference>
<dbReference type="CDD" id="cd11064">
    <property type="entry name" value="CYP86A"/>
    <property type="match status" value="1"/>
</dbReference>
<reference evidence="7 8" key="1">
    <citation type="journal article" date="2021" name="BMC Genomics">
        <title>Datura genome reveals duplications of psychoactive alkaloid biosynthetic genes and high mutation rate following tissue culture.</title>
        <authorList>
            <person name="Rajewski A."/>
            <person name="Carter-House D."/>
            <person name="Stajich J."/>
            <person name="Litt A."/>
        </authorList>
    </citation>
    <scope>NUCLEOTIDE SEQUENCE [LARGE SCALE GENOMIC DNA]</scope>
    <source>
        <strain evidence="7">AR-01</strain>
    </source>
</reference>
<evidence type="ECO:0000256" key="4">
    <source>
        <dbReference type="ARBA" id="ARBA00023002"/>
    </source>
</evidence>
<keyword evidence="3" id="KW-0479">Metal-binding</keyword>
<evidence type="ECO:0000256" key="3">
    <source>
        <dbReference type="ARBA" id="ARBA00022723"/>
    </source>
</evidence>
<comment type="cofactor">
    <cofactor evidence="1">
        <name>heme</name>
        <dbReference type="ChEBI" id="CHEBI:30413"/>
    </cofactor>
</comment>
<organism evidence="7 8">
    <name type="scientific">Datura stramonium</name>
    <name type="common">Jimsonweed</name>
    <name type="synonym">Common thornapple</name>
    <dbReference type="NCBI Taxonomy" id="4076"/>
    <lineage>
        <taxon>Eukaryota</taxon>
        <taxon>Viridiplantae</taxon>
        <taxon>Streptophyta</taxon>
        <taxon>Embryophyta</taxon>
        <taxon>Tracheophyta</taxon>
        <taxon>Spermatophyta</taxon>
        <taxon>Magnoliopsida</taxon>
        <taxon>eudicotyledons</taxon>
        <taxon>Gunneridae</taxon>
        <taxon>Pentapetalae</taxon>
        <taxon>asterids</taxon>
        <taxon>lamiids</taxon>
        <taxon>Solanales</taxon>
        <taxon>Solanaceae</taxon>
        <taxon>Solanoideae</taxon>
        <taxon>Datureae</taxon>
        <taxon>Datura</taxon>
    </lineage>
</organism>
<dbReference type="Pfam" id="PF00067">
    <property type="entry name" value="p450"/>
    <property type="match status" value="1"/>
</dbReference>
<protein>
    <recommendedName>
        <fullName evidence="9">Cytochrome P450</fullName>
    </recommendedName>
</protein>
<evidence type="ECO:0000313" key="7">
    <source>
        <dbReference type="EMBL" id="MCD9646865.1"/>
    </source>
</evidence>
<proteinExistence type="inferred from homology"/>
<dbReference type="InterPro" id="IPR036396">
    <property type="entry name" value="Cyt_P450_sf"/>
</dbReference>
<comment type="caution">
    <text evidence="7">The sequence shown here is derived from an EMBL/GenBank/DDBJ whole genome shotgun (WGS) entry which is preliminary data.</text>
</comment>
<dbReference type="InterPro" id="IPR001128">
    <property type="entry name" value="Cyt_P450"/>
</dbReference>
<dbReference type="PRINTS" id="PR00465">
    <property type="entry name" value="EP450IV"/>
</dbReference>
<accession>A0ABS8VHS8</accession>
<dbReference type="EMBL" id="JACEIK010004939">
    <property type="protein sequence ID" value="MCD9646865.1"/>
    <property type="molecule type" value="Genomic_DNA"/>
</dbReference>
<evidence type="ECO:0000256" key="5">
    <source>
        <dbReference type="ARBA" id="ARBA00023004"/>
    </source>
</evidence>
<keyword evidence="6" id="KW-1133">Transmembrane helix</keyword>
<keyword evidence="6" id="KW-0812">Transmembrane</keyword>
<dbReference type="Proteomes" id="UP000823775">
    <property type="component" value="Unassembled WGS sequence"/>
</dbReference>
<evidence type="ECO:0000256" key="1">
    <source>
        <dbReference type="ARBA" id="ARBA00001971"/>
    </source>
</evidence>
<name>A0ABS8VHS8_DATST</name>
<gene>
    <name evidence="7" type="ORF">HAX54_037062</name>
</gene>
<keyword evidence="6" id="KW-0472">Membrane</keyword>
<dbReference type="InterPro" id="IPR002403">
    <property type="entry name" value="Cyt_P450_E_grp-IV"/>
</dbReference>
<feature type="transmembrane region" description="Helical" evidence="6">
    <location>
        <begin position="39"/>
        <end position="66"/>
    </location>
</feature>
<dbReference type="SUPFAM" id="SSF48264">
    <property type="entry name" value="Cytochrome P450"/>
    <property type="match status" value="1"/>
</dbReference>
<evidence type="ECO:0000256" key="6">
    <source>
        <dbReference type="SAM" id="Phobius"/>
    </source>
</evidence>
<evidence type="ECO:0000313" key="8">
    <source>
        <dbReference type="Proteomes" id="UP000823775"/>
    </source>
</evidence>
<evidence type="ECO:0008006" key="9">
    <source>
        <dbReference type="Google" id="ProtNLM"/>
    </source>
</evidence>
<dbReference type="PRINTS" id="PR00385">
    <property type="entry name" value="P450"/>
</dbReference>
<keyword evidence="5" id="KW-0408">Iron</keyword>
<keyword evidence="8" id="KW-1185">Reference proteome</keyword>
<comment type="similarity">
    <text evidence="2">Belongs to the cytochrome P450 family.</text>
</comment>
<dbReference type="PANTHER" id="PTHR24296">
    <property type="entry name" value="CYTOCHROME P450"/>
    <property type="match status" value="1"/>
</dbReference>
<sequence>MSHPVSRTDITVAQLVLSFPKTMTSHFSWFKKLEDMVTFFSLFTTYPFILPFLCLTVILYLSYIIVEKYRQGTRGVAGPPTYPIIGCLIPFYKNRYRLLDWYTHLLSKSPTKTIVIDRLGAQRTIVTANPHNVEYMLKTNFDNFPKGRPFNEILGDFLGNGIFNVDGEMWYKQRKMVSHEFTARSLRDYVVNALKEKVENKLLPMLDLMEAENRAFDLQDLLRRLGFDVVCKVSLGFDPCCLNDSLPFSPLLDAFERASQICAGRGAAPIFAIWQVKKWLNIGSERQLKLAIDQIHSSIANIIRERKIKIRGDNQQETNKDLLSKLILAENFDEEEVRDMVISFIMAGRDTTSAAMTWLFYLLTLHPEIENELVSKELRFLGAEMLTRHEILREMKFLKACLCETMRLYPPVAWDSKHAISDDILPDGTRIKAGNRVTYFPYGMGRMENLWGKDRLEFKPRRWMQESEEDQGAEQVSNLYKFPVFQAGPRVCLGKELAFIQMKYVVASILKRFHIRPACSDPPAFVPLLTAHMAGGFKIFVHKTKYS</sequence>
<evidence type="ECO:0000256" key="2">
    <source>
        <dbReference type="ARBA" id="ARBA00010617"/>
    </source>
</evidence>